<dbReference type="eggNOG" id="COG2850">
    <property type="taxonomic scope" value="Bacteria"/>
</dbReference>
<dbReference type="OrthoDB" id="2942327at2"/>
<dbReference type="GO" id="GO:0005737">
    <property type="term" value="C:cytoplasm"/>
    <property type="evidence" value="ECO:0007669"/>
    <property type="project" value="TreeGrafter"/>
</dbReference>
<evidence type="ECO:0000313" key="3">
    <source>
        <dbReference type="Proteomes" id="UP000028007"/>
    </source>
</evidence>
<dbReference type="InterPro" id="IPR050910">
    <property type="entry name" value="JMJD6_ArgDemeth/LysHydrox"/>
</dbReference>
<organism evidence="2 3">
    <name type="scientific">Pedobacter antarcticus 4BY</name>
    <dbReference type="NCBI Taxonomy" id="1358423"/>
    <lineage>
        <taxon>Bacteria</taxon>
        <taxon>Pseudomonadati</taxon>
        <taxon>Bacteroidota</taxon>
        <taxon>Sphingobacteriia</taxon>
        <taxon>Sphingobacteriales</taxon>
        <taxon>Sphingobacteriaceae</taxon>
        <taxon>Pedobacter</taxon>
    </lineage>
</organism>
<gene>
    <name evidence="2" type="ORF">N180_09365</name>
</gene>
<keyword evidence="3" id="KW-1185">Reference proteome</keyword>
<dbReference type="Proteomes" id="UP000028007">
    <property type="component" value="Unassembled WGS sequence"/>
</dbReference>
<sequence length="286" mass="32919">MEIQRKGSITYQEFMEEHHNPGIPVIFTNATEAWKAKKLFTPDWFRTNYPDRESDVINTTSGKPYRISEVMDLVENSSVENPAPYPLTFDIKKTIPELLELLTPLSLDYAKPNWLQEKPFQRGHWGGIVELFVGGPGGKFPYVHKDYYHLSAWINQLYGEKEFTVFPRGQEKFLYVSDKNEWRSPVNVFEPDYIAHPEFRNATPVRFKVSAGETLYIPFGIWHTAYSVNPTISVAFDQLNHKNFPLFMADVWNFKKEASQSKAAAAYLYALAAGAGCRIKDTFSRV</sequence>
<dbReference type="EMBL" id="JNFF01000035">
    <property type="protein sequence ID" value="KEQ30497.1"/>
    <property type="molecule type" value="Genomic_DNA"/>
</dbReference>
<protein>
    <recommendedName>
        <fullName evidence="1">JmjC domain-containing protein</fullName>
    </recommendedName>
</protein>
<accession>A0A081PIH4</accession>
<dbReference type="GO" id="GO:0016706">
    <property type="term" value="F:2-oxoglutarate-dependent dioxygenase activity"/>
    <property type="evidence" value="ECO:0007669"/>
    <property type="project" value="TreeGrafter"/>
</dbReference>
<dbReference type="InterPro" id="IPR003347">
    <property type="entry name" value="JmjC_dom"/>
</dbReference>
<dbReference type="GO" id="GO:0045905">
    <property type="term" value="P:positive regulation of translational termination"/>
    <property type="evidence" value="ECO:0007669"/>
    <property type="project" value="TreeGrafter"/>
</dbReference>
<dbReference type="SMART" id="SM00558">
    <property type="entry name" value="JmjC"/>
    <property type="match status" value="1"/>
</dbReference>
<dbReference type="Gene3D" id="2.60.120.650">
    <property type="entry name" value="Cupin"/>
    <property type="match status" value="1"/>
</dbReference>
<evidence type="ECO:0000259" key="1">
    <source>
        <dbReference type="PROSITE" id="PS51184"/>
    </source>
</evidence>
<proteinExistence type="predicted"/>
<evidence type="ECO:0000313" key="2">
    <source>
        <dbReference type="EMBL" id="KEQ30497.1"/>
    </source>
</evidence>
<dbReference type="SUPFAM" id="SSF51197">
    <property type="entry name" value="Clavaminate synthase-like"/>
    <property type="match status" value="1"/>
</dbReference>
<dbReference type="Pfam" id="PF13621">
    <property type="entry name" value="Cupin_8"/>
    <property type="match status" value="1"/>
</dbReference>
<dbReference type="AlphaFoldDB" id="A0A081PIH4"/>
<dbReference type="RefSeq" id="WP_051759770.1">
    <property type="nucleotide sequence ID" value="NZ_JNFF01000035.1"/>
</dbReference>
<dbReference type="PANTHER" id="PTHR12480">
    <property type="entry name" value="ARGININE DEMETHYLASE AND LYSYL-HYDROXYLASE JMJD"/>
    <property type="match status" value="1"/>
</dbReference>
<dbReference type="PROSITE" id="PS51184">
    <property type="entry name" value="JMJC"/>
    <property type="match status" value="1"/>
</dbReference>
<name>A0A081PIH4_9SPHI</name>
<dbReference type="PANTHER" id="PTHR12480:SF6">
    <property type="entry name" value="2-OXOGLUTARATE AND IRON-DEPENDENT OXYGENASE JMJD4"/>
    <property type="match status" value="1"/>
</dbReference>
<dbReference type="InterPro" id="IPR041667">
    <property type="entry name" value="Cupin_8"/>
</dbReference>
<dbReference type="GO" id="GO:0043565">
    <property type="term" value="F:sequence-specific DNA binding"/>
    <property type="evidence" value="ECO:0007669"/>
    <property type="project" value="TreeGrafter"/>
</dbReference>
<reference evidence="2 3" key="1">
    <citation type="journal article" date="1992" name="Int. J. Syst. Bacteriol.">
        <title>Sphingobacterium antarcticus sp. nov. a Psychrotrophic Bacterium from the Soils of Schirmacher Oasis, Antarctica.</title>
        <authorList>
            <person name="Shivaji S."/>
            <person name="Ray M.K."/>
            <person name="Rao N.S."/>
            <person name="Saiserr L."/>
            <person name="Jagannadham M.V."/>
            <person name="Kumar G.S."/>
            <person name="Reddy G."/>
            <person name="Bhargava P.M."/>
        </authorList>
    </citation>
    <scope>NUCLEOTIDE SEQUENCE [LARGE SCALE GENOMIC DNA]</scope>
    <source>
        <strain evidence="2 3">4BY</strain>
    </source>
</reference>
<feature type="domain" description="JmjC" evidence="1">
    <location>
        <begin position="100"/>
        <end position="255"/>
    </location>
</feature>
<comment type="caution">
    <text evidence="2">The sequence shown here is derived from an EMBL/GenBank/DDBJ whole genome shotgun (WGS) entry which is preliminary data.</text>
</comment>